<accession>A0A382I6Y7</accession>
<dbReference type="EMBL" id="UINC01065624">
    <property type="protein sequence ID" value="SVB95484.1"/>
    <property type="molecule type" value="Genomic_DNA"/>
</dbReference>
<dbReference type="AlphaFoldDB" id="A0A382I6Y7"/>
<proteinExistence type="predicted"/>
<organism evidence="1">
    <name type="scientific">marine metagenome</name>
    <dbReference type="NCBI Taxonomy" id="408172"/>
    <lineage>
        <taxon>unclassified sequences</taxon>
        <taxon>metagenomes</taxon>
        <taxon>ecological metagenomes</taxon>
    </lineage>
</organism>
<feature type="non-terminal residue" evidence="1">
    <location>
        <position position="1"/>
    </location>
</feature>
<evidence type="ECO:0000313" key="1">
    <source>
        <dbReference type="EMBL" id="SVB95484.1"/>
    </source>
</evidence>
<name>A0A382I6Y7_9ZZZZ</name>
<reference evidence="1" key="1">
    <citation type="submission" date="2018-05" db="EMBL/GenBank/DDBJ databases">
        <authorList>
            <person name="Lanie J.A."/>
            <person name="Ng W.-L."/>
            <person name="Kazmierczak K.M."/>
            <person name="Andrzejewski T.M."/>
            <person name="Davidsen T.M."/>
            <person name="Wayne K.J."/>
            <person name="Tettelin H."/>
            <person name="Glass J.I."/>
            <person name="Rusch D."/>
            <person name="Podicherti R."/>
            <person name="Tsui H.-C.T."/>
            <person name="Winkler M.E."/>
        </authorList>
    </citation>
    <scope>NUCLEOTIDE SEQUENCE</scope>
</reference>
<protein>
    <submittedName>
        <fullName evidence="1">Uncharacterized protein</fullName>
    </submittedName>
</protein>
<sequence length="64" mass="7341">ARIVKIQGALEAGNDSTLFLVCFLLGQQNRMPWYAQANFYQSVAIRQCHIWVQIDKFLLARVSV</sequence>
<gene>
    <name evidence="1" type="ORF">METZ01_LOCUS248338</name>
</gene>